<keyword evidence="1" id="KW-0732">Signal</keyword>
<dbReference type="InterPro" id="IPR008965">
    <property type="entry name" value="CBM2/CBM3_carb-bd_dom_sf"/>
</dbReference>
<dbReference type="CDD" id="cd14256">
    <property type="entry name" value="Dockerin_I"/>
    <property type="match status" value="1"/>
</dbReference>
<reference evidence="3 4" key="1">
    <citation type="submission" date="2019-01" db="EMBL/GenBank/DDBJ databases">
        <title>Blautia sp. nov. KGMB01111 isolated human feces.</title>
        <authorList>
            <person name="Park J.-E."/>
            <person name="Kim J.-S."/>
            <person name="Park S.-H."/>
        </authorList>
    </citation>
    <scope>NUCLEOTIDE SEQUENCE [LARGE SCALE GENOMIC DNA]</scope>
    <source>
        <strain evidence="3 4">KGMB01111</strain>
    </source>
</reference>
<dbReference type="PROSITE" id="PS00018">
    <property type="entry name" value="EF_HAND_1"/>
    <property type="match status" value="2"/>
</dbReference>
<evidence type="ECO:0000313" key="4">
    <source>
        <dbReference type="Proteomes" id="UP000290106"/>
    </source>
</evidence>
<comment type="caution">
    <text evidence="3">The sequence shown here is derived from an EMBL/GenBank/DDBJ whole genome shotgun (WGS) entry which is preliminary data.</text>
</comment>
<protein>
    <recommendedName>
        <fullName evidence="2">Cohesin domain-containing protein</fullName>
    </recommendedName>
</protein>
<dbReference type="OrthoDB" id="2046424at2"/>
<dbReference type="GO" id="GO:0030246">
    <property type="term" value="F:carbohydrate binding"/>
    <property type="evidence" value="ECO:0007669"/>
    <property type="project" value="InterPro"/>
</dbReference>
<dbReference type="AlphaFoldDB" id="A0A4Q1REL0"/>
<dbReference type="Proteomes" id="UP000290106">
    <property type="component" value="Unassembled WGS sequence"/>
</dbReference>
<dbReference type="RefSeq" id="WP_129256776.1">
    <property type="nucleotide sequence ID" value="NZ_SDKC01000001.1"/>
</dbReference>
<organism evidence="3 4">
    <name type="scientific">Blautia faecicola</name>
    <dbReference type="NCBI Taxonomy" id="2509240"/>
    <lineage>
        <taxon>Bacteria</taxon>
        <taxon>Bacillati</taxon>
        <taxon>Bacillota</taxon>
        <taxon>Clostridia</taxon>
        <taxon>Lachnospirales</taxon>
        <taxon>Lachnospiraceae</taxon>
        <taxon>Blautia</taxon>
    </lineage>
</organism>
<dbReference type="Gene3D" id="1.10.1330.10">
    <property type="entry name" value="Dockerin domain"/>
    <property type="match status" value="1"/>
</dbReference>
<dbReference type="SUPFAM" id="SSF49384">
    <property type="entry name" value="Carbohydrate-binding domain"/>
    <property type="match status" value="1"/>
</dbReference>
<dbReference type="Pfam" id="PF00963">
    <property type="entry name" value="Cohesin"/>
    <property type="match status" value="1"/>
</dbReference>
<dbReference type="EMBL" id="SDKC01000001">
    <property type="protein sequence ID" value="RXS73912.1"/>
    <property type="molecule type" value="Genomic_DNA"/>
</dbReference>
<evidence type="ECO:0000313" key="3">
    <source>
        <dbReference type="EMBL" id="RXS73912.1"/>
    </source>
</evidence>
<dbReference type="SUPFAM" id="SSF63446">
    <property type="entry name" value="Type I dockerin domain"/>
    <property type="match status" value="1"/>
</dbReference>
<feature type="signal peptide" evidence="1">
    <location>
        <begin position="1"/>
        <end position="32"/>
    </location>
</feature>
<dbReference type="GO" id="GO:0000272">
    <property type="term" value="P:polysaccharide catabolic process"/>
    <property type="evidence" value="ECO:0007669"/>
    <property type="project" value="InterPro"/>
</dbReference>
<feature type="chain" id="PRO_5020237794" description="Cohesin domain-containing protein" evidence="1">
    <location>
        <begin position="33"/>
        <end position="378"/>
    </location>
</feature>
<dbReference type="InterPro" id="IPR002102">
    <property type="entry name" value="Cohesin_dom"/>
</dbReference>
<sequence>MKIGKKLFSLLGTALLAAAVAWNFGGATEVQAASYTVNSSVSDVQGNVGDVINLPIHIESTQKLRGLSGKLRGNYDTTVLEFQGMEGKDIPEAVLTSTAGGNFSYLTSSSNTFSSGTLNLKFKVLKCSADPVSVTIRDLYYTDGNESSDKVTLTANVTVNHPQDQREEKVTKEATCTEKGSKSIICKVCGATLETQEIPALGHKAGDWKVTKEATCTEKGSREQRCTVCDEVVKTEEIAALGHKAGDWKVTKEATCTEKGSREQRCTVCDEVVKTEEIAALGHKDGKWKITKESTFTEKGSKELHCAVCDEVIKTAVIPFKGDINGNGKIDLTDVSNMVDSITDGSAVEAEIGDLNNDGVVDLTDVSKLLDLITEGTV</sequence>
<keyword evidence="4" id="KW-1185">Reference proteome</keyword>
<dbReference type="InterPro" id="IPR018247">
    <property type="entry name" value="EF_Hand_1_Ca_BS"/>
</dbReference>
<dbReference type="InterPro" id="IPR036439">
    <property type="entry name" value="Dockerin_dom_sf"/>
</dbReference>
<evidence type="ECO:0000259" key="2">
    <source>
        <dbReference type="Pfam" id="PF00963"/>
    </source>
</evidence>
<accession>A0A4Q1REL0</accession>
<feature type="domain" description="Cohesin" evidence="2">
    <location>
        <begin position="38"/>
        <end position="150"/>
    </location>
</feature>
<name>A0A4Q1REL0_9FIRM</name>
<dbReference type="Gene3D" id="2.60.40.680">
    <property type="match status" value="1"/>
</dbReference>
<gene>
    <name evidence="3" type="ORF">ETP43_00685</name>
</gene>
<proteinExistence type="predicted"/>
<evidence type="ECO:0000256" key="1">
    <source>
        <dbReference type="SAM" id="SignalP"/>
    </source>
</evidence>